<dbReference type="Pfam" id="PF07264">
    <property type="entry name" value="EI24"/>
    <property type="match status" value="1"/>
</dbReference>
<evidence type="ECO:0000256" key="4">
    <source>
        <dbReference type="ARBA" id="ARBA00023136"/>
    </source>
</evidence>
<comment type="subcellular location">
    <subcellularLocation>
        <location evidence="1">Membrane</location>
        <topology evidence="1">Multi-pass membrane protein</topology>
    </subcellularLocation>
</comment>
<keyword evidence="3 6" id="KW-1133">Transmembrane helix</keyword>
<name>A0A8X7N4Z4_9BASI</name>
<comment type="caution">
    <text evidence="7">The sequence shown here is derived from an EMBL/GenBank/DDBJ whole genome shotgun (WGS) entry which is preliminary data.</text>
</comment>
<organism evidence="7 8">
    <name type="scientific">Tilletia walkeri</name>
    <dbReference type="NCBI Taxonomy" id="117179"/>
    <lineage>
        <taxon>Eukaryota</taxon>
        <taxon>Fungi</taxon>
        <taxon>Dikarya</taxon>
        <taxon>Basidiomycota</taxon>
        <taxon>Ustilaginomycotina</taxon>
        <taxon>Exobasidiomycetes</taxon>
        <taxon>Tilletiales</taxon>
        <taxon>Tilletiaceae</taxon>
        <taxon>Tilletia</taxon>
    </lineage>
</organism>
<evidence type="ECO:0000256" key="5">
    <source>
        <dbReference type="SAM" id="MobiDB-lite"/>
    </source>
</evidence>
<proteinExistence type="predicted"/>
<keyword evidence="8" id="KW-1185">Reference proteome</keyword>
<dbReference type="GO" id="GO:0005783">
    <property type="term" value="C:endoplasmic reticulum"/>
    <property type="evidence" value="ECO:0007669"/>
    <property type="project" value="TreeGrafter"/>
</dbReference>
<dbReference type="EMBL" id="LWDG02000310">
    <property type="protein sequence ID" value="KAE8266644.1"/>
    <property type="molecule type" value="Genomic_DNA"/>
</dbReference>
<feature type="region of interest" description="Disordered" evidence="5">
    <location>
        <begin position="441"/>
        <end position="537"/>
    </location>
</feature>
<feature type="compositionally biased region" description="Gly residues" evidence="5">
    <location>
        <begin position="497"/>
        <end position="507"/>
    </location>
</feature>
<feature type="compositionally biased region" description="Gly residues" evidence="5">
    <location>
        <begin position="456"/>
        <end position="470"/>
    </location>
</feature>
<feature type="transmembrane region" description="Helical" evidence="6">
    <location>
        <begin position="261"/>
        <end position="277"/>
    </location>
</feature>
<evidence type="ECO:0000256" key="6">
    <source>
        <dbReference type="SAM" id="Phobius"/>
    </source>
</evidence>
<keyword evidence="2 6" id="KW-0812">Transmembrane</keyword>
<dbReference type="InterPro" id="IPR059112">
    <property type="entry name" value="CysZ/EI24"/>
</dbReference>
<evidence type="ECO:0000256" key="2">
    <source>
        <dbReference type="ARBA" id="ARBA00022692"/>
    </source>
</evidence>
<reference evidence="7" key="2">
    <citation type="journal article" date="2019" name="IMA Fungus">
        <title>Genome sequencing and comparison of five Tilletia species to identify candidate genes for the detection of regulated species infecting wheat.</title>
        <authorList>
            <person name="Nguyen H.D.T."/>
            <person name="Sultana T."/>
            <person name="Kesanakurti P."/>
            <person name="Hambleton S."/>
        </authorList>
    </citation>
    <scope>NUCLEOTIDE SEQUENCE</scope>
    <source>
        <strain evidence="7">DAOMC 236422</strain>
    </source>
</reference>
<evidence type="ECO:0000313" key="8">
    <source>
        <dbReference type="Proteomes" id="UP000078113"/>
    </source>
</evidence>
<dbReference type="Proteomes" id="UP000078113">
    <property type="component" value="Unassembled WGS sequence"/>
</dbReference>
<gene>
    <name evidence="7" type="ORF">A4X09_0g5704</name>
</gene>
<feature type="transmembrane region" description="Helical" evidence="6">
    <location>
        <begin position="226"/>
        <end position="249"/>
    </location>
</feature>
<dbReference type="GO" id="GO:0016020">
    <property type="term" value="C:membrane"/>
    <property type="evidence" value="ECO:0007669"/>
    <property type="project" value="UniProtKB-SubCell"/>
</dbReference>
<dbReference type="PANTHER" id="PTHR21389:SF0">
    <property type="entry name" value="ETOPOSIDE-INDUCED PROTEIN 2.4 HOMOLOG"/>
    <property type="match status" value="1"/>
</dbReference>
<feature type="transmembrane region" description="Helical" evidence="6">
    <location>
        <begin position="107"/>
        <end position="128"/>
    </location>
</feature>
<sequence length="537" mass="55464">MLGSRNMHKKSAFSLTSQDFDVEGAALDGDDYDAGLSLPLMGSSGAAHGMAWSAKGPAAFKPALTPLGSVREHLVWARAGWRDANRWLEAGKLVAGSSEIRMGLLKGFLLTSTVVGGIYFLEFTLVPTHIFVHNERSDVTVNSLQNVFLVYPLIAASYWIASLWTVDVAKAAYSYKHGRSFSVMPSLPAVTSRRFLQESYRIILVLNYVAICYVLQHIPLLGRPMAFFFMSFIDGYYIFETIWVARGWSLERRMRYAECRWSYFVAFGLPSTLISFFHPSGLLNVMLFMLIFPFCAVLALLSSPQPRSQPPSEPWLARIPFFIVTVKLHRALLRAFPAPAHRAPVYGAAAGAGRAGALGANSGGGVGGAYGYGAGVPTMGAGTNGYGGGLGAGSGTGGAGAGGGGGPNAYDGSTFGRRTAAQMVGGAWGAGNSSSPRLDAGGFASQNRGSTEIGAAGQGRGSIGSAGNGASGIASPHASAALQSPVRGTSAAAASGIGTGTNGGGVSGAPLSAPPMGPARFGRTAAGGAAGKAGKKD</sequence>
<dbReference type="AlphaFoldDB" id="A0A8X7N4Z4"/>
<evidence type="ECO:0000256" key="1">
    <source>
        <dbReference type="ARBA" id="ARBA00004141"/>
    </source>
</evidence>
<accession>A0A8X7N4Z4</accession>
<evidence type="ECO:0000313" key="7">
    <source>
        <dbReference type="EMBL" id="KAE8266644.1"/>
    </source>
</evidence>
<feature type="transmembrane region" description="Helical" evidence="6">
    <location>
        <begin position="202"/>
        <end position="220"/>
    </location>
</feature>
<dbReference type="PANTHER" id="PTHR21389">
    <property type="entry name" value="P53 INDUCED PROTEIN"/>
    <property type="match status" value="1"/>
</dbReference>
<dbReference type="GO" id="GO:0016236">
    <property type="term" value="P:macroautophagy"/>
    <property type="evidence" value="ECO:0007669"/>
    <property type="project" value="TreeGrafter"/>
</dbReference>
<reference evidence="7" key="1">
    <citation type="submission" date="2016-04" db="EMBL/GenBank/DDBJ databases">
        <authorList>
            <person name="Nguyen H.D."/>
            <person name="Samba Siva P."/>
            <person name="Cullis J."/>
            <person name="Levesque C.A."/>
            <person name="Hambleton S."/>
        </authorList>
    </citation>
    <scope>NUCLEOTIDE SEQUENCE</scope>
    <source>
        <strain evidence="7">DAOMC 236422</strain>
    </source>
</reference>
<feature type="transmembrane region" description="Helical" evidence="6">
    <location>
        <begin position="148"/>
        <end position="169"/>
    </location>
</feature>
<keyword evidence="4 6" id="KW-0472">Membrane</keyword>
<protein>
    <submittedName>
        <fullName evidence="7">Uncharacterized protein</fullName>
    </submittedName>
</protein>
<evidence type="ECO:0000256" key="3">
    <source>
        <dbReference type="ARBA" id="ARBA00022989"/>
    </source>
</evidence>